<keyword evidence="14" id="KW-1185">Reference proteome</keyword>
<comment type="subcellular location">
    <subcellularLocation>
        <location evidence="1">Cell inner membrane</location>
        <topology evidence="1">Single-pass membrane protein</topology>
    </subcellularLocation>
</comment>
<evidence type="ECO:0000256" key="10">
    <source>
        <dbReference type="ARBA" id="ARBA00030775"/>
    </source>
</evidence>
<evidence type="ECO:0000256" key="8">
    <source>
        <dbReference type="ARBA" id="ARBA00023136"/>
    </source>
</evidence>
<dbReference type="InterPro" id="IPR022346">
    <property type="entry name" value="T2SS_GspH"/>
</dbReference>
<dbReference type="Pfam" id="PF12019">
    <property type="entry name" value="GspH"/>
    <property type="match status" value="1"/>
</dbReference>
<organism evidence="13 14">
    <name type="scientific">Stenotrophomonas mori</name>
    <dbReference type="NCBI Taxonomy" id="2871096"/>
    <lineage>
        <taxon>Bacteria</taxon>
        <taxon>Pseudomonadati</taxon>
        <taxon>Pseudomonadota</taxon>
        <taxon>Gammaproteobacteria</taxon>
        <taxon>Lysobacterales</taxon>
        <taxon>Lysobacteraceae</taxon>
        <taxon>Stenotrophomonas</taxon>
    </lineage>
</organism>
<dbReference type="RefSeq" id="WP_250062826.1">
    <property type="nucleotide sequence ID" value="NZ_JAIKTS010000001.1"/>
</dbReference>
<accession>A0ABT0SFV0</accession>
<evidence type="ECO:0000256" key="5">
    <source>
        <dbReference type="ARBA" id="ARBA00022519"/>
    </source>
</evidence>
<evidence type="ECO:0000313" key="14">
    <source>
        <dbReference type="Proteomes" id="UP001431235"/>
    </source>
</evidence>
<evidence type="ECO:0000256" key="11">
    <source>
        <dbReference type="SAM" id="Phobius"/>
    </source>
</evidence>
<sequence length="177" mass="18240">MPASQPAFKPASAEQGFTLVELMVTIAVLAIIASIAVPSMRSLIAANRISATATELVTGVQLARSEATRRNAQVTLCPSVDGQACANQTDWSRWIVTGRDNSSGEVEVLRAFSVPAGMQVDGPVGGIRFRASGMPAAPASLTVCLPVERPADNQRVISLLAGGGVSTEKHNGAGACP</sequence>
<keyword evidence="4" id="KW-0488">Methylation</keyword>
<keyword evidence="5" id="KW-0997">Cell inner membrane</keyword>
<dbReference type="Proteomes" id="UP001431235">
    <property type="component" value="Unassembled WGS sequence"/>
</dbReference>
<evidence type="ECO:0000313" key="13">
    <source>
        <dbReference type="EMBL" id="MCL7714196.1"/>
    </source>
</evidence>
<proteinExistence type="inferred from homology"/>
<dbReference type="InterPro" id="IPR012902">
    <property type="entry name" value="N_methyl_site"/>
</dbReference>
<feature type="domain" description="General secretion pathway GspH" evidence="12">
    <location>
        <begin position="53"/>
        <end position="162"/>
    </location>
</feature>
<evidence type="ECO:0000259" key="12">
    <source>
        <dbReference type="Pfam" id="PF12019"/>
    </source>
</evidence>
<evidence type="ECO:0000256" key="1">
    <source>
        <dbReference type="ARBA" id="ARBA00004377"/>
    </source>
</evidence>
<dbReference type="PROSITE" id="PS00409">
    <property type="entry name" value="PROKAR_NTER_METHYL"/>
    <property type="match status" value="1"/>
</dbReference>
<evidence type="ECO:0000256" key="6">
    <source>
        <dbReference type="ARBA" id="ARBA00022692"/>
    </source>
</evidence>
<keyword evidence="6 11" id="KW-0812">Transmembrane</keyword>
<keyword evidence="7 11" id="KW-1133">Transmembrane helix</keyword>
<evidence type="ECO:0000256" key="9">
    <source>
        <dbReference type="ARBA" id="ARBA00025772"/>
    </source>
</evidence>
<evidence type="ECO:0000256" key="7">
    <source>
        <dbReference type="ARBA" id="ARBA00022989"/>
    </source>
</evidence>
<protein>
    <recommendedName>
        <fullName evidence="2">Type II secretion system protein H</fullName>
    </recommendedName>
    <alternativeName>
        <fullName evidence="10">General secretion pathway protein H</fullName>
    </alternativeName>
</protein>
<evidence type="ECO:0000256" key="3">
    <source>
        <dbReference type="ARBA" id="ARBA00022475"/>
    </source>
</evidence>
<dbReference type="Pfam" id="PF07963">
    <property type="entry name" value="N_methyl"/>
    <property type="match status" value="1"/>
</dbReference>
<dbReference type="EMBL" id="JAIKTS010000001">
    <property type="protein sequence ID" value="MCL7714196.1"/>
    <property type="molecule type" value="Genomic_DNA"/>
</dbReference>
<feature type="transmembrane region" description="Helical" evidence="11">
    <location>
        <begin position="16"/>
        <end position="37"/>
    </location>
</feature>
<name>A0ABT0SFV0_9GAMM</name>
<dbReference type="SUPFAM" id="SSF54523">
    <property type="entry name" value="Pili subunits"/>
    <property type="match status" value="1"/>
</dbReference>
<keyword evidence="8 11" id="KW-0472">Membrane</keyword>
<keyword evidence="3" id="KW-1003">Cell membrane</keyword>
<evidence type="ECO:0000256" key="2">
    <source>
        <dbReference type="ARBA" id="ARBA00021549"/>
    </source>
</evidence>
<gene>
    <name evidence="13" type="ORF">K5L01_05975</name>
</gene>
<dbReference type="InterPro" id="IPR045584">
    <property type="entry name" value="Pilin-like"/>
</dbReference>
<reference evidence="13 14" key="1">
    <citation type="submission" date="2021-08" db="EMBL/GenBank/DDBJ databases">
        <title>Novel members of of the genus Stenotrophomonas from differernt environment.</title>
        <authorList>
            <person name="Deng Y."/>
        </authorList>
    </citation>
    <scope>NUCLEOTIDE SEQUENCE [LARGE SCALE GENOMIC DNA]</scope>
    <source>
        <strain evidence="13 14">CPCC 101365</strain>
    </source>
</reference>
<evidence type="ECO:0000256" key="4">
    <source>
        <dbReference type="ARBA" id="ARBA00022481"/>
    </source>
</evidence>
<comment type="similarity">
    <text evidence="9">Belongs to the GSP H family.</text>
</comment>
<dbReference type="NCBIfam" id="TIGR02532">
    <property type="entry name" value="IV_pilin_GFxxxE"/>
    <property type="match status" value="1"/>
</dbReference>
<dbReference type="Gene3D" id="3.55.40.10">
    <property type="entry name" value="minor pseudopilin epsh domain"/>
    <property type="match status" value="1"/>
</dbReference>
<comment type="caution">
    <text evidence="13">The sequence shown here is derived from an EMBL/GenBank/DDBJ whole genome shotgun (WGS) entry which is preliminary data.</text>
</comment>